<dbReference type="PANTHER" id="PTHR14647">
    <property type="entry name" value="GALACTOSE-3-O-SULFOTRANSFERASE"/>
    <property type="match status" value="1"/>
</dbReference>
<dbReference type="InterPro" id="IPR009729">
    <property type="entry name" value="Gal-3-0_sulfotransfrase"/>
</dbReference>
<gene>
    <name evidence="12" type="ORF">BRAFLDRAFT_65581</name>
</gene>
<dbReference type="EMBL" id="GG666612">
    <property type="protein sequence ID" value="EEN49007.1"/>
    <property type="molecule type" value="Genomic_DNA"/>
</dbReference>
<dbReference type="eggNOG" id="ENOG502QTXT">
    <property type="taxonomic scope" value="Eukaryota"/>
</dbReference>
<dbReference type="GO" id="GO:0001733">
    <property type="term" value="F:galactosylceramide sulfotransferase activity"/>
    <property type="evidence" value="ECO:0007669"/>
    <property type="project" value="InterPro"/>
</dbReference>
<organism>
    <name type="scientific">Branchiostoma floridae</name>
    <name type="common">Florida lancelet</name>
    <name type="synonym">Amphioxus</name>
    <dbReference type="NCBI Taxonomy" id="7739"/>
    <lineage>
        <taxon>Eukaryota</taxon>
        <taxon>Metazoa</taxon>
        <taxon>Chordata</taxon>
        <taxon>Cephalochordata</taxon>
        <taxon>Leptocardii</taxon>
        <taxon>Amphioxiformes</taxon>
        <taxon>Branchiostomatidae</taxon>
        <taxon>Branchiostoma</taxon>
    </lineage>
</organism>
<evidence type="ECO:0000313" key="12">
    <source>
        <dbReference type="EMBL" id="EEN49007.1"/>
    </source>
</evidence>
<protein>
    <submittedName>
        <fullName evidence="12">Uncharacterized protein</fullName>
    </submittedName>
</protein>
<evidence type="ECO:0000256" key="6">
    <source>
        <dbReference type="ARBA" id="ARBA00022989"/>
    </source>
</evidence>
<accession>C3ZE51</accession>
<dbReference type="AlphaFoldDB" id="C3ZE51"/>
<comment type="similarity">
    <text evidence="2">Belongs to the galactose-3-O-sulfotransferase family.</text>
</comment>
<dbReference type="GO" id="GO:0000139">
    <property type="term" value="C:Golgi membrane"/>
    <property type="evidence" value="ECO:0007669"/>
    <property type="project" value="UniProtKB-SubCell"/>
</dbReference>
<sequence>MVDDIKTWEEPTTLPRMKKREKKADEPVWIKPEDKPKKSVSISNTIHVQNGPAKLMRRPEPQIHAQSTPNVSQLPKQQFSQSTLPRPSKTLTDEERKERKSRLASENTCFVCSKPFESPDDMICVNSLYCHKTCYDRVKKPKKVPPVLTITRKPLASSPVNSAIRVFDHHVCEDHFECYMCYIKFTPKSKFFKLDSRPVCRKCFLSLPREVTNRPKKPSFASSLFGNCIQDEDEKETKKKKRSDRGPEVRPEVPNETDRAPAVPEEVLGVQGERVLEVQDGRLLGVPEELFLEVQGEYLLGVLEEHLLEVLEERLPEVPEEECLLVVPEECHLKSTLQPISMRLGRLNHRTMFRLLIMTMVISLVTLFIFGRQYSREIEVERNAPDGTVCVEKHRVAFPKLHKVGGNTIKEVLHHFGFKRRLSFLLPLPFNNSGLYPWNLKPEAYLPPQGGAFDILTYHTVYDSATFHQVMPEDTVYLTIFREPLSHLKSTMNFYGLPEKWGITGDTPVSTFLADPGKYDPKLNYYRKYPVAFSRNSMAIDLGFPLKYLKKVMPKDTNPPEQIQSLVNAYVSQIEKDFHLVMIMEHFDESMVLFRRLMCWDLSDILYYKENSQSYSYKHEHIAPELVASHRKWTPVDYGLYDHFNRTFWERVGQQTPDFWDEVRHLKELNKQMHDQCDRGLGKPPLTVPASKWNQEFQIDDEFCLLATMNFNCYYALYAERNALDRKLAERPSLTPTKLSQKESENVENMWPLFRNYCVWCGRVKKYCRPQDYLMHLKYEGLIQFE</sequence>
<name>C3ZE51_BRAFL</name>
<feature type="transmembrane region" description="Helical" evidence="11">
    <location>
        <begin position="352"/>
        <end position="371"/>
    </location>
</feature>
<keyword evidence="7" id="KW-0333">Golgi apparatus</keyword>
<keyword evidence="8 11" id="KW-0472">Membrane</keyword>
<dbReference type="Gene3D" id="2.10.110.10">
    <property type="entry name" value="Cysteine Rich Protein"/>
    <property type="match status" value="1"/>
</dbReference>
<feature type="region of interest" description="Disordered" evidence="10">
    <location>
        <begin position="1"/>
        <end position="99"/>
    </location>
</feature>
<feature type="compositionally biased region" description="Basic and acidic residues" evidence="10">
    <location>
        <begin position="22"/>
        <end position="37"/>
    </location>
</feature>
<keyword evidence="5" id="KW-0735">Signal-anchor</keyword>
<keyword evidence="4 11" id="KW-0812">Transmembrane</keyword>
<reference evidence="12" key="1">
    <citation type="journal article" date="2008" name="Nature">
        <title>The amphioxus genome and the evolution of the chordate karyotype.</title>
        <authorList>
            <consortium name="US DOE Joint Genome Institute (JGI-PGF)"/>
            <person name="Putnam N.H."/>
            <person name="Butts T."/>
            <person name="Ferrier D.E.K."/>
            <person name="Furlong R.F."/>
            <person name="Hellsten U."/>
            <person name="Kawashima T."/>
            <person name="Robinson-Rechavi M."/>
            <person name="Shoguchi E."/>
            <person name="Terry A."/>
            <person name="Yu J.-K."/>
            <person name="Benito-Gutierrez E.L."/>
            <person name="Dubchak I."/>
            <person name="Garcia-Fernandez J."/>
            <person name="Gibson-Brown J.J."/>
            <person name="Grigoriev I.V."/>
            <person name="Horton A.C."/>
            <person name="de Jong P.J."/>
            <person name="Jurka J."/>
            <person name="Kapitonov V.V."/>
            <person name="Kohara Y."/>
            <person name="Kuroki Y."/>
            <person name="Lindquist E."/>
            <person name="Lucas S."/>
            <person name="Osoegawa K."/>
            <person name="Pennacchio L.A."/>
            <person name="Salamov A.A."/>
            <person name="Satou Y."/>
            <person name="Sauka-Spengler T."/>
            <person name="Schmutz J."/>
            <person name="Shin-I T."/>
            <person name="Toyoda A."/>
            <person name="Bronner-Fraser M."/>
            <person name="Fujiyama A."/>
            <person name="Holland L.Z."/>
            <person name="Holland P.W.H."/>
            <person name="Satoh N."/>
            <person name="Rokhsar D.S."/>
        </authorList>
    </citation>
    <scope>NUCLEOTIDE SEQUENCE [LARGE SCALE GENOMIC DNA]</scope>
    <source>
        <strain evidence="12">S238N-H82</strain>
        <tissue evidence="12">Testes</tissue>
    </source>
</reference>
<keyword evidence="3" id="KW-0808">Transferase</keyword>
<evidence type="ECO:0000256" key="4">
    <source>
        <dbReference type="ARBA" id="ARBA00022692"/>
    </source>
</evidence>
<feature type="region of interest" description="Disordered" evidence="10">
    <location>
        <begin position="232"/>
        <end position="261"/>
    </location>
</feature>
<comment type="subcellular location">
    <subcellularLocation>
        <location evidence="1">Golgi apparatus membrane</location>
        <topology evidence="1">Single-pass type II membrane protein</topology>
    </subcellularLocation>
</comment>
<evidence type="ECO:0000256" key="10">
    <source>
        <dbReference type="SAM" id="MobiDB-lite"/>
    </source>
</evidence>
<evidence type="ECO:0000256" key="2">
    <source>
        <dbReference type="ARBA" id="ARBA00008124"/>
    </source>
</evidence>
<feature type="compositionally biased region" description="Polar residues" evidence="10">
    <location>
        <begin position="64"/>
        <end position="85"/>
    </location>
</feature>
<feature type="compositionally biased region" description="Basic and acidic residues" evidence="10">
    <location>
        <begin position="244"/>
        <end position="259"/>
    </location>
</feature>
<evidence type="ECO:0000256" key="8">
    <source>
        <dbReference type="ARBA" id="ARBA00023136"/>
    </source>
</evidence>
<dbReference type="Pfam" id="PF06990">
    <property type="entry name" value="Gal-3-0_sulfotr"/>
    <property type="match status" value="1"/>
</dbReference>
<evidence type="ECO:0000256" key="3">
    <source>
        <dbReference type="ARBA" id="ARBA00022679"/>
    </source>
</evidence>
<evidence type="ECO:0000256" key="9">
    <source>
        <dbReference type="ARBA" id="ARBA00023180"/>
    </source>
</evidence>
<evidence type="ECO:0000256" key="5">
    <source>
        <dbReference type="ARBA" id="ARBA00022968"/>
    </source>
</evidence>
<dbReference type="InterPro" id="IPR027417">
    <property type="entry name" value="P-loop_NTPase"/>
</dbReference>
<dbReference type="GO" id="GO:0009247">
    <property type="term" value="P:glycolipid biosynthetic process"/>
    <property type="evidence" value="ECO:0007669"/>
    <property type="project" value="InterPro"/>
</dbReference>
<dbReference type="Gene3D" id="3.40.50.300">
    <property type="entry name" value="P-loop containing nucleotide triphosphate hydrolases"/>
    <property type="match status" value="1"/>
</dbReference>
<dbReference type="PANTHER" id="PTHR14647:SF87">
    <property type="entry name" value="PUTATIVE-RELATED"/>
    <property type="match status" value="1"/>
</dbReference>
<keyword evidence="9" id="KW-0325">Glycoprotein</keyword>
<keyword evidence="6 11" id="KW-1133">Transmembrane helix</keyword>
<evidence type="ECO:0000256" key="1">
    <source>
        <dbReference type="ARBA" id="ARBA00004323"/>
    </source>
</evidence>
<evidence type="ECO:0000256" key="11">
    <source>
        <dbReference type="SAM" id="Phobius"/>
    </source>
</evidence>
<dbReference type="InParanoid" id="C3ZE51"/>
<proteinExistence type="inferred from homology"/>
<evidence type="ECO:0000256" key="7">
    <source>
        <dbReference type="ARBA" id="ARBA00023034"/>
    </source>
</evidence>